<feature type="region of interest" description="Disordered" evidence="1">
    <location>
        <begin position="267"/>
        <end position="309"/>
    </location>
</feature>
<organism evidence="2 3">
    <name type="scientific">Scophthalmus maximus</name>
    <name type="common">Turbot</name>
    <name type="synonym">Psetta maxima</name>
    <dbReference type="NCBI Taxonomy" id="52904"/>
    <lineage>
        <taxon>Eukaryota</taxon>
        <taxon>Metazoa</taxon>
        <taxon>Chordata</taxon>
        <taxon>Craniata</taxon>
        <taxon>Vertebrata</taxon>
        <taxon>Euteleostomi</taxon>
        <taxon>Actinopterygii</taxon>
        <taxon>Neopterygii</taxon>
        <taxon>Teleostei</taxon>
        <taxon>Neoteleostei</taxon>
        <taxon>Acanthomorphata</taxon>
        <taxon>Carangaria</taxon>
        <taxon>Pleuronectiformes</taxon>
        <taxon>Pleuronectoidei</taxon>
        <taxon>Scophthalmidae</taxon>
        <taxon>Scophthalmus</taxon>
    </lineage>
</organism>
<evidence type="ECO:0000256" key="1">
    <source>
        <dbReference type="SAM" id="MobiDB-lite"/>
    </source>
</evidence>
<evidence type="ECO:0000313" key="3">
    <source>
        <dbReference type="Proteomes" id="UP000438429"/>
    </source>
</evidence>
<accession>A0A6A4RS87</accession>
<feature type="compositionally biased region" description="Polar residues" evidence="1">
    <location>
        <begin position="381"/>
        <end position="390"/>
    </location>
</feature>
<protein>
    <submittedName>
        <fullName evidence="2">Uncharacterized protein</fullName>
    </submittedName>
</protein>
<dbReference type="EMBL" id="VEVO01000205">
    <property type="protein sequence ID" value="KAF0022091.1"/>
    <property type="molecule type" value="Genomic_DNA"/>
</dbReference>
<comment type="caution">
    <text evidence="2">The sequence shown here is derived from an EMBL/GenBank/DDBJ whole genome shotgun (WGS) entry which is preliminary data.</text>
</comment>
<reference evidence="2 3" key="1">
    <citation type="submission" date="2019-06" db="EMBL/GenBank/DDBJ databases">
        <title>Draft genomes of female and male turbot (Scophthalmus maximus).</title>
        <authorList>
            <person name="Xu H."/>
            <person name="Xu X.-W."/>
            <person name="Shao C."/>
            <person name="Chen S."/>
        </authorList>
    </citation>
    <scope>NUCLEOTIDE SEQUENCE [LARGE SCALE GENOMIC DNA]</scope>
    <source>
        <strain evidence="2">Ysfricsl-2016a</strain>
        <tissue evidence="2">Blood</tissue>
    </source>
</reference>
<feature type="compositionally biased region" description="Polar residues" evidence="1">
    <location>
        <begin position="267"/>
        <end position="282"/>
    </location>
</feature>
<feature type="compositionally biased region" description="Polar residues" evidence="1">
    <location>
        <begin position="412"/>
        <end position="424"/>
    </location>
</feature>
<dbReference type="SUPFAM" id="SSF52266">
    <property type="entry name" value="SGNH hydrolase"/>
    <property type="match status" value="1"/>
</dbReference>
<feature type="region of interest" description="Disordered" evidence="1">
    <location>
        <begin position="362"/>
        <end position="424"/>
    </location>
</feature>
<dbReference type="AlphaFoldDB" id="A0A6A4RS87"/>
<evidence type="ECO:0000313" key="2">
    <source>
        <dbReference type="EMBL" id="KAF0022091.1"/>
    </source>
</evidence>
<sequence length="597" mass="67777">MGDYDDGWTQVRRGGRHRRDRQPFRSRQPFRDRDYGGGWMERAPPVSFRRRDQIPSPNRPVPPPRTSRYFGPQSRSFAEVVRQELRKPVRKFVPPQVGGSDHIKRQPAGPQFGLLIRKLHALIKMVHHLHNVAPKAGRQPPRMITKMTEILATMIRPAFPTGKTCDLVRGNAENWGYTTQLILQDHYEAGLETLLGELSGLLTGNWREPFQVAVRWARRNLPHVTQDVIDYVEALITARSNNDNPPVADTTDHMQGPRSTIATAATLTEGTSQRANQSSQSLHRSHDQDWQLAQSEPLEQRQDRGRRRRGTVLTEDLILELCEEGEESSLNPDRVEPPTERSILQDLEDLFGSPAVRDRGETVSIVSQGVQTTPEEERAGSRQQTIQAQVHHQAGDQDDVDWESSDEDEPSTPTQRRQTVTTHVNSDRKMIDWDLEVTKKWIIIGDSNLSRIPPFHIPDLQIDGYPGANFRHAEALIGKTTTTVMVEKVILSFGLNHRNQKARETSIKQLQGAVRAAKKKFPFADIWVPQLNFSSDLTTDEKQTLQVLNSHIERNMPGLPPLQESDFHTAQDNIHWTENTAGAMLEHWATLLNLIAP</sequence>
<dbReference type="Proteomes" id="UP000438429">
    <property type="component" value="Unassembled WGS sequence"/>
</dbReference>
<feature type="region of interest" description="Disordered" evidence="1">
    <location>
        <begin position="1"/>
        <end position="71"/>
    </location>
</feature>
<feature type="compositionally biased region" description="Acidic residues" evidence="1">
    <location>
        <begin position="396"/>
        <end position="410"/>
    </location>
</feature>
<feature type="compositionally biased region" description="Polar residues" evidence="1">
    <location>
        <begin position="364"/>
        <end position="373"/>
    </location>
</feature>
<gene>
    <name evidence="2" type="ORF">F2P81_025655</name>
</gene>
<name>A0A6A4RS87_SCOMX</name>
<proteinExistence type="predicted"/>